<evidence type="ECO:0000256" key="3">
    <source>
        <dbReference type="ARBA" id="ARBA00022692"/>
    </source>
</evidence>
<dbReference type="InterPro" id="IPR019394">
    <property type="entry name" value="TEX28/TMCC"/>
</dbReference>
<evidence type="ECO:0000256" key="4">
    <source>
        <dbReference type="ARBA" id="ARBA00022989"/>
    </source>
</evidence>
<dbReference type="OrthoDB" id="10072335at2759"/>
<feature type="compositionally biased region" description="Polar residues" evidence="8">
    <location>
        <begin position="179"/>
        <end position="189"/>
    </location>
</feature>
<feature type="compositionally biased region" description="Polar residues" evidence="8">
    <location>
        <begin position="122"/>
        <end position="135"/>
    </location>
</feature>
<dbReference type="PANTHER" id="PTHR17613:SF14">
    <property type="entry name" value="DEMENTIN, ISOFORM H"/>
    <property type="match status" value="1"/>
</dbReference>
<organism evidence="10 11">
    <name type="scientific">Clytia hemisphaerica</name>
    <dbReference type="NCBI Taxonomy" id="252671"/>
    <lineage>
        <taxon>Eukaryota</taxon>
        <taxon>Metazoa</taxon>
        <taxon>Cnidaria</taxon>
        <taxon>Hydrozoa</taxon>
        <taxon>Hydroidolina</taxon>
        <taxon>Leptothecata</taxon>
        <taxon>Obeliida</taxon>
        <taxon>Clytiidae</taxon>
        <taxon>Clytia</taxon>
    </lineage>
</organism>
<feature type="coiled-coil region" evidence="7">
    <location>
        <begin position="447"/>
        <end position="534"/>
    </location>
</feature>
<evidence type="ECO:0000256" key="8">
    <source>
        <dbReference type="SAM" id="MobiDB-lite"/>
    </source>
</evidence>
<comment type="subcellular location">
    <subcellularLocation>
        <location evidence="1">Membrane</location>
    </subcellularLocation>
</comment>
<keyword evidence="11" id="KW-1185">Reference proteome</keyword>
<dbReference type="Proteomes" id="UP000594262">
    <property type="component" value="Unplaced"/>
</dbReference>
<dbReference type="GO" id="GO:0016020">
    <property type="term" value="C:membrane"/>
    <property type="evidence" value="ECO:0007669"/>
    <property type="project" value="UniProtKB-SubCell"/>
</dbReference>
<feature type="compositionally biased region" description="Basic and acidic residues" evidence="8">
    <location>
        <begin position="136"/>
        <end position="150"/>
    </location>
</feature>
<proteinExistence type="inferred from homology"/>
<feature type="region of interest" description="Disordered" evidence="8">
    <location>
        <begin position="1"/>
        <end position="23"/>
    </location>
</feature>
<accession>A0A7M5VC65</accession>
<evidence type="ECO:0000256" key="9">
    <source>
        <dbReference type="SAM" id="Phobius"/>
    </source>
</evidence>
<evidence type="ECO:0000256" key="7">
    <source>
        <dbReference type="SAM" id="Coils"/>
    </source>
</evidence>
<comment type="similarity">
    <text evidence="2">Belongs to the TEX28 family.</text>
</comment>
<feature type="coiled-coil region" evidence="7">
    <location>
        <begin position="256"/>
        <end position="335"/>
    </location>
</feature>
<sequence length="680" mass="77749">MSTQKKTSSFDRDGIRKIKTSSSMDDILDELTKPRSASLNNIEHFHNKSARTSPKVERYNSHGSHHHHGFHLSASPLKGLKKKLNAFKLSRSNCDLSSQASQQETIEKSPNYDPNKLLPYATPNTLNTNVDSGNRSPRDVRKNWQRDEMRKKKNSENNNSFVNTQQQQQPNHHHSESNGSVTNSHAHSQSFDRHSSNSDTLSLSSVKDRHRSSQDSTDQYIVVEALHDDSQDSPSETDECDGFQPTYSEEYTHQEIDRLLKKIDKTKDELVQMQATKDEYVKEYLKSADVDDSSETAIKNKMNFEKNNQKTNASIQLLQKKLEKYQEKLKVLEERGIHGPKRIIRAVQDSVRSGASSITGAVSKPLGSLNNFMKKDKRNTSSDNVSLHTSQTEDGMERMTNSMNNISDEDSSSCSNNILGSSHHSDIDCGGMNENHPLHGIHFTERINSQNEQIEDLVKENEEMREGFTKMKDDMERMLQSFQEERYKNEQLSNEVSDMYHQWHDLTELHQNEMSGLKQEMDQTLERIECMEYRFSERSGDIEEAIGGCETRITKMELQQQHQQQLLLSVDGYFDAGGNTKALLTKLLSLVLNMFTILLLLLSTLSKILMPFTSTRTRIITTSITILCLIIFCRNTENGLMTLYDIARQIFLPLYNRIPYRTASSEMSNSESSEMGTESR</sequence>
<evidence type="ECO:0000256" key="1">
    <source>
        <dbReference type="ARBA" id="ARBA00004370"/>
    </source>
</evidence>
<dbReference type="RefSeq" id="XP_066912073.1">
    <property type="nucleotide sequence ID" value="XM_067055972.1"/>
</dbReference>
<keyword evidence="6 9" id="KW-0472">Membrane</keyword>
<keyword evidence="4 9" id="KW-1133">Transmembrane helix</keyword>
<dbReference type="EnsemblMetazoa" id="CLYHEMT008298.1">
    <property type="protein sequence ID" value="CLYHEMP008298.1"/>
    <property type="gene ID" value="CLYHEMG008298"/>
</dbReference>
<name>A0A7M5VC65_9CNID</name>
<dbReference type="AlphaFoldDB" id="A0A7M5VC65"/>
<evidence type="ECO:0000256" key="2">
    <source>
        <dbReference type="ARBA" id="ARBA00008108"/>
    </source>
</evidence>
<feature type="region of interest" description="Disordered" evidence="8">
    <location>
        <begin position="96"/>
        <end position="247"/>
    </location>
</feature>
<dbReference type="GeneID" id="136799276"/>
<evidence type="ECO:0000256" key="5">
    <source>
        <dbReference type="ARBA" id="ARBA00023054"/>
    </source>
</evidence>
<dbReference type="PANTHER" id="PTHR17613">
    <property type="entry name" value="CEREBRAL PROTEIN-11-RELATED"/>
    <property type="match status" value="1"/>
</dbReference>
<dbReference type="Pfam" id="PF10267">
    <property type="entry name" value="Tmemb_cc2"/>
    <property type="match status" value="1"/>
</dbReference>
<feature type="compositionally biased region" description="Low complexity" evidence="8">
    <location>
        <begin position="157"/>
        <end position="170"/>
    </location>
</feature>
<keyword evidence="5 7" id="KW-0175">Coiled coil</keyword>
<feature type="region of interest" description="Disordered" evidence="8">
    <location>
        <begin position="374"/>
        <end position="419"/>
    </location>
</feature>
<reference evidence="10" key="1">
    <citation type="submission" date="2021-01" db="UniProtKB">
        <authorList>
            <consortium name="EnsemblMetazoa"/>
        </authorList>
    </citation>
    <scope>IDENTIFICATION</scope>
</reference>
<evidence type="ECO:0000313" key="10">
    <source>
        <dbReference type="EnsemblMetazoa" id="CLYHEMP008298.1"/>
    </source>
</evidence>
<keyword evidence="3 9" id="KW-0812">Transmembrane</keyword>
<feature type="compositionally biased region" description="Polar residues" evidence="8">
    <location>
        <begin position="381"/>
        <end position="406"/>
    </location>
</feature>
<protein>
    <submittedName>
        <fullName evidence="10">Uncharacterized protein</fullName>
    </submittedName>
</protein>
<evidence type="ECO:0000313" key="11">
    <source>
        <dbReference type="Proteomes" id="UP000594262"/>
    </source>
</evidence>
<evidence type="ECO:0000256" key="6">
    <source>
        <dbReference type="ARBA" id="ARBA00023136"/>
    </source>
</evidence>
<feature type="transmembrane region" description="Helical" evidence="9">
    <location>
        <begin position="587"/>
        <end position="609"/>
    </location>
</feature>
<feature type="region of interest" description="Disordered" evidence="8">
    <location>
        <begin position="39"/>
        <end position="76"/>
    </location>
</feature>
<dbReference type="GO" id="GO:0012505">
    <property type="term" value="C:endomembrane system"/>
    <property type="evidence" value="ECO:0007669"/>
    <property type="project" value="TreeGrafter"/>
</dbReference>